<evidence type="ECO:0000256" key="14">
    <source>
        <dbReference type="SAM" id="Phobius"/>
    </source>
</evidence>
<organism evidence="17 18">
    <name type="scientific">Tegillarca granosa</name>
    <name type="common">Malaysian cockle</name>
    <name type="synonym">Anadara granosa</name>
    <dbReference type="NCBI Taxonomy" id="220873"/>
    <lineage>
        <taxon>Eukaryota</taxon>
        <taxon>Metazoa</taxon>
        <taxon>Spiralia</taxon>
        <taxon>Lophotrochozoa</taxon>
        <taxon>Mollusca</taxon>
        <taxon>Bivalvia</taxon>
        <taxon>Autobranchia</taxon>
        <taxon>Pteriomorphia</taxon>
        <taxon>Arcoida</taxon>
        <taxon>Arcoidea</taxon>
        <taxon>Arcidae</taxon>
        <taxon>Tegillarca</taxon>
    </lineage>
</organism>
<keyword evidence="5" id="KW-0410">Iron transport</keyword>
<comment type="catalytic activity">
    <reaction evidence="13">
        <text>2 Fe(2+) + NADP(+) + H(+) = 2 Fe(3+) + NADPH</text>
        <dbReference type="Rhea" id="RHEA:71767"/>
        <dbReference type="ChEBI" id="CHEBI:15378"/>
        <dbReference type="ChEBI" id="CHEBI:29033"/>
        <dbReference type="ChEBI" id="CHEBI:29034"/>
        <dbReference type="ChEBI" id="CHEBI:57783"/>
        <dbReference type="ChEBI" id="CHEBI:58349"/>
    </reaction>
    <physiologicalReaction direction="right-to-left" evidence="13">
        <dbReference type="Rhea" id="RHEA:71769"/>
    </physiologicalReaction>
</comment>
<evidence type="ECO:0000256" key="13">
    <source>
        <dbReference type="ARBA" id="ARBA00049387"/>
    </source>
</evidence>
<keyword evidence="5" id="KW-0406">Ion transport</keyword>
<evidence type="ECO:0000256" key="6">
    <source>
        <dbReference type="ARBA" id="ARBA00022692"/>
    </source>
</evidence>
<dbReference type="Gene3D" id="3.40.50.720">
    <property type="entry name" value="NAD(P)-binding Rossmann-like Domain"/>
    <property type="match status" value="1"/>
</dbReference>
<comment type="caution">
    <text evidence="17">The sequence shown here is derived from an EMBL/GenBank/DDBJ whole genome shotgun (WGS) entry which is preliminary data.</text>
</comment>
<evidence type="ECO:0000256" key="2">
    <source>
        <dbReference type="ARBA" id="ARBA00001974"/>
    </source>
</evidence>
<evidence type="ECO:0000256" key="4">
    <source>
        <dbReference type="ARBA" id="ARBA00007729"/>
    </source>
</evidence>
<dbReference type="PANTHER" id="PTHR14239">
    <property type="entry name" value="DUDULIN-RELATED"/>
    <property type="match status" value="1"/>
</dbReference>
<keyword evidence="11 14" id="KW-0472">Membrane</keyword>
<evidence type="ECO:0000313" key="17">
    <source>
        <dbReference type="EMBL" id="KAJ8309991.1"/>
    </source>
</evidence>
<dbReference type="Pfam" id="PF03807">
    <property type="entry name" value="F420_oxidored"/>
    <property type="match status" value="1"/>
</dbReference>
<evidence type="ECO:0000256" key="10">
    <source>
        <dbReference type="ARBA" id="ARBA00023008"/>
    </source>
</evidence>
<evidence type="ECO:0000256" key="12">
    <source>
        <dbReference type="ARBA" id="ARBA00048958"/>
    </source>
</evidence>
<evidence type="ECO:0000256" key="8">
    <source>
        <dbReference type="ARBA" id="ARBA00022989"/>
    </source>
</evidence>
<feature type="transmembrane region" description="Helical" evidence="14">
    <location>
        <begin position="345"/>
        <end position="369"/>
    </location>
</feature>
<feature type="transmembrane region" description="Helical" evidence="14">
    <location>
        <begin position="390"/>
        <end position="410"/>
    </location>
</feature>
<evidence type="ECO:0000259" key="16">
    <source>
        <dbReference type="Pfam" id="PF03807"/>
    </source>
</evidence>
<name>A0ABQ9F0A7_TEGGR</name>
<feature type="domain" description="Pyrroline-5-carboxylate reductase catalytic N-terminal" evidence="16">
    <location>
        <begin position="29"/>
        <end position="112"/>
    </location>
</feature>
<evidence type="ECO:0000256" key="5">
    <source>
        <dbReference type="ARBA" id="ARBA00022496"/>
    </source>
</evidence>
<dbReference type="InterPro" id="IPR036291">
    <property type="entry name" value="NAD(P)-bd_dom_sf"/>
</dbReference>
<evidence type="ECO:0000256" key="9">
    <source>
        <dbReference type="ARBA" id="ARBA00023002"/>
    </source>
</evidence>
<dbReference type="PANTHER" id="PTHR14239:SF0">
    <property type="entry name" value="F420-DEPENDENT NADP REDUCTASE"/>
    <property type="match status" value="1"/>
</dbReference>
<keyword evidence="5" id="KW-0408">Iron</keyword>
<dbReference type="EMBL" id="JARBDR010000640">
    <property type="protein sequence ID" value="KAJ8309991.1"/>
    <property type="molecule type" value="Genomic_DNA"/>
</dbReference>
<accession>A0ABQ9F0A7</accession>
<comment type="catalytic activity">
    <reaction evidence="12">
        <text>2 Cu(+) + NADP(+) + H(+) = 2 Cu(2+) + NADPH</text>
        <dbReference type="Rhea" id="RHEA:71771"/>
        <dbReference type="ChEBI" id="CHEBI:15378"/>
        <dbReference type="ChEBI" id="CHEBI:29036"/>
        <dbReference type="ChEBI" id="CHEBI:49552"/>
        <dbReference type="ChEBI" id="CHEBI:57783"/>
        <dbReference type="ChEBI" id="CHEBI:58349"/>
    </reaction>
    <physiologicalReaction direction="right-to-left" evidence="12">
        <dbReference type="Rhea" id="RHEA:71773"/>
    </physiologicalReaction>
</comment>
<evidence type="ECO:0000256" key="7">
    <source>
        <dbReference type="ARBA" id="ARBA00022753"/>
    </source>
</evidence>
<evidence type="ECO:0000256" key="3">
    <source>
        <dbReference type="ARBA" id="ARBA00004337"/>
    </source>
</evidence>
<dbReference type="SUPFAM" id="SSF51735">
    <property type="entry name" value="NAD(P)-binding Rossmann-fold domains"/>
    <property type="match status" value="1"/>
</dbReference>
<dbReference type="InterPro" id="IPR028939">
    <property type="entry name" value="P5C_Rdtase_cat_N"/>
</dbReference>
<keyword evidence="18" id="KW-1185">Reference proteome</keyword>
<keyword evidence="7" id="KW-0967">Endosome</keyword>
<keyword evidence="6 14" id="KW-0812">Transmembrane</keyword>
<comment type="cofactor">
    <cofactor evidence="1">
        <name>heme b</name>
        <dbReference type="ChEBI" id="CHEBI:60344"/>
    </cofactor>
</comment>
<sequence>MISFDNNESHVRYKLVEEGKMTETQKHSIGVIGTGNFARAIAKRLYYSADDQMIAYLSSIDDCFCDIAVGSISDCIQNAEIIFLAIHFADYTDCLGKYIPELSRKILIDVSNRDRPSETESNAEFLSTLVPDAKVVKAFNVLSAYAIEEETAGGSRRVFLAGNDTTARTKVSVLARELGFYPVDLGLLKSSRKIERFPIRLFPEWRGPIAFSIAVFNIWFLYIIFIYFVEKSAFSWEQIFIKVTNKPLCMTAITLLSATYLPSSIASMFQIFYGTKHIRFPYWFDKWLKARKQLGIMAFILVTVHVIISVLLMSPTYWRSWYHPIKIIVPKNLTEDLELPMVTWMIWKGEAACLAGILAFLCLCILAVSTIPSVSETLNWKEWQFIQSKLGHVSLFLSVVHVIIMGAPGWANGGVVKILKSITFLSLILPVITLTLKILFSFPCLNRYVTKIRRGWERNNTGCKAKCSKPYNSGYVVSKKENSKLDFNFDAEASQMIQFESDACECHMLKNV</sequence>
<feature type="transmembrane region" description="Helical" evidence="14">
    <location>
        <begin position="422"/>
        <end position="445"/>
    </location>
</feature>
<keyword evidence="5" id="KW-0813">Transport</keyword>
<feature type="transmembrane region" description="Helical" evidence="14">
    <location>
        <begin position="294"/>
        <end position="314"/>
    </location>
</feature>
<reference evidence="17 18" key="1">
    <citation type="submission" date="2022-12" db="EMBL/GenBank/DDBJ databases">
        <title>Chromosome-level genome of Tegillarca granosa.</title>
        <authorList>
            <person name="Kim J."/>
        </authorList>
    </citation>
    <scope>NUCLEOTIDE SEQUENCE [LARGE SCALE GENOMIC DNA]</scope>
    <source>
        <strain evidence="17">Teg-2019</strain>
        <tissue evidence="17">Adductor muscle</tissue>
    </source>
</reference>
<evidence type="ECO:0000256" key="11">
    <source>
        <dbReference type="ARBA" id="ARBA00023136"/>
    </source>
</evidence>
<dbReference type="InterPro" id="IPR013130">
    <property type="entry name" value="Fe3_Rdtase_TM_dom"/>
</dbReference>
<comment type="similarity">
    <text evidence="4">Belongs to the STEAP family.</text>
</comment>
<feature type="domain" description="Ferric oxidoreductase" evidence="15">
    <location>
        <begin position="251"/>
        <end position="387"/>
    </location>
</feature>
<evidence type="ECO:0000259" key="15">
    <source>
        <dbReference type="Pfam" id="PF01794"/>
    </source>
</evidence>
<proteinExistence type="inferred from homology"/>
<dbReference type="Proteomes" id="UP001217089">
    <property type="component" value="Unassembled WGS sequence"/>
</dbReference>
<comment type="subcellular location">
    <subcellularLocation>
        <location evidence="3">Endosome membrane</location>
        <topology evidence="3">Multi-pass membrane protein</topology>
    </subcellularLocation>
</comment>
<dbReference type="Pfam" id="PF01794">
    <property type="entry name" value="Ferric_reduct"/>
    <property type="match status" value="1"/>
</dbReference>
<comment type="cofactor">
    <cofactor evidence="2">
        <name>FAD</name>
        <dbReference type="ChEBI" id="CHEBI:57692"/>
    </cofactor>
</comment>
<feature type="transmembrane region" description="Helical" evidence="14">
    <location>
        <begin position="209"/>
        <end position="229"/>
    </location>
</feature>
<feature type="transmembrane region" description="Helical" evidence="14">
    <location>
        <begin position="249"/>
        <end position="273"/>
    </location>
</feature>
<protein>
    <recommendedName>
        <fullName evidence="19">Metalloreductase STEAP2</fullName>
    </recommendedName>
</protein>
<keyword evidence="10" id="KW-0186">Copper</keyword>
<gene>
    <name evidence="17" type="ORF">KUTeg_011856</name>
</gene>
<evidence type="ECO:0008006" key="19">
    <source>
        <dbReference type="Google" id="ProtNLM"/>
    </source>
</evidence>
<dbReference type="InterPro" id="IPR051267">
    <property type="entry name" value="STEAP_metalloreductase"/>
</dbReference>
<keyword evidence="9" id="KW-0560">Oxidoreductase</keyword>
<evidence type="ECO:0000313" key="18">
    <source>
        <dbReference type="Proteomes" id="UP001217089"/>
    </source>
</evidence>
<keyword evidence="8 14" id="KW-1133">Transmembrane helix</keyword>
<evidence type="ECO:0000256" key="1">
    <source>
        <dbReference type="ARBA" id="ARBA00001970"/>
    </source>
</evidence>